<dbReference type="InterPro" id="IPR000515">
    <property type="entry name" value="MetI-like"/>
</dbReference>
<comment type="subcellular location">
    <subcellularLocation>
        <location evidence="1 7">Cell membrane</location>
        <topology evidence="1 7">Multi-pass membrane protein</topology>
    </subcellularLocation>
</comment>
<gene>
    <name evidence="9" type="ORF">EG856_03265</name>
</gene>
<dbReference type="SUPFAM" id="SSF161098">
    <property type="entry name" value="MetI-like"/>
    <property type="match status" value="2"/>
</dbReference>
<dbReference type="PROSITE" id="PS50928">
    <property type="entry name" value="ABC_TM1"/>
    <property type="match status" value="2"/>
</dbReference>
<reference evidence="9 10" key="1">
    <citation type="submission" date="2019-01" db="EMBL/GenBank/DDBJ databases">
        <title>Complete sequence and annotation of the Mycoplasma phocirhinis strain 852T genome.</title>
        <authorList>
            <person name="Frasca S.Jr."/>
            <person name="Kutish G.F."/>
            <person name="Castellanos Gell J."/>
            <person name="Michaels D.L."/>
            <person name="Brown D.R."/>
        </authorList>
    </citation>
    <scope>NUCLEOTIDE SEQUENCE [LARGE SCALE GENOMIC DNA]</scope>
    <source>
        <strain evidence="9 10">852</strain>
    </source>
</reference>
<feature type="transmembrane region" description="Helical" evidence="7">
    <location>
        <begin position="556"/>
        <end position="576"/>
    </location>
</feature>
<dbReference type="GO" id="GO:0005886">
    <property type="term" value="C:plasma membrane"/>
    <property type="evidence" value="ECO:0007669"/>
    <property type="project" value="UniProtKB-SubCell"/>
</dbReference>
<dbReference type="Gene3D" id="1.10.3720.10">
    <property type="entry name" value="MetI-like"/>
    <property type="match status" value="2"/>
</dbReference>
<keyword evidence="5 7" id="KW-1133">Transmembrane helix</keyword>
<dbReference type="KEGG" id="mphi:EG856_03265"/>
<feature type="domain" description="ABC transmembrane type-1" evidence="8">
    <location>
        <begin position="107"/>
        <end position="292"/>
    </location>
</feature>
<feature type="transmembrane region" description="Helical" evidence="7">
    <location>
        <begin position="273"/>
        <end position="292"/>
    </location>
</feature>
<feature type="domain" description="ABC transmembrane type-1" evidence="8">
    <location>
        <begin position="386"/>
        <end position="572"/>
    </location>
</feature>
<keyword evidence="4 7" id="KW-0812">Transmembrane</keyword>
<dbReference type="EMBL" id="CP034841">
    <property type="protein sequence ID" value="QBF34909.1"/>
    <property type="molecule type" value="Genomic_DNA"/>
</dbReference>
<evidence type="ECO:0000256" key="2">
    <source>
        <dbReference type="ARBA" id="ARBA00022448"/>
    </source>
</evidence>
<name>A0A4P6MS56_9BACT</name>
<protein>
    <submittedName>
        <fullName evidence="9">ABC transporter permease subunit</fullName>
    </submittedName>
</protein>
<dbReference type="RefSeq" id="WP_130429686.1">
    <property type="nucleotide sequence ID" value="NZ_CP034841.1"/>
</dbReference>
<evidence type="ECO:0000256" key="1">
    <source>
        <dbReference type="ARBA" id="ARBA00004651"/>
    </source>
</evidence>
<dbReference type="OrthoDB" id="401373at2"/>
<evidence type="ECO:0000256" key="6">
    <source>
        <dbReference type="ARBA" id="ARBA00023136"/>
    </source>
</evidence>
<dbReference type="PANTHER" id="PTHR30043:SF1">
    <property type="entry name" value="ABC TRANSPORT SYSTEM PERMEASE PROTEIN P69"/>
    <property type="match status" value="1"/>
</dbReference>
<dbReference type="InterPro" id="IPR035906">
    <property type="entry name" value="MetI-like_sf"/>
</dbReference>
<keyword evidence="3" id="KW-1003">Cell membrane</keyword>
<organism evidence="9 10">
    <name type="scientific">Mycoplasmopsis phocirhinis</name>
    <dbReference type="NCBI Taxonomy" id="142650"/>
    <lineage>
        <taxon>Bacteria</taxon>
        <taxon>Bacillati</taxon>
        <taxon>Mycoplasmatota</taxon>
        <taxon>Mycoplasmoidales</taxon>
        <taxon>Metamycoplasmataceae</taxon>
        <taxon>Mycoplasmopsis</taxon>
    </lineage>
</organism>
<evidence type="ECO:0000256" key="5">
    <source>
        <dbReference type="ARBA" id="ARBA00022989"/>
    </source>
</evidence>
<dbReference type="Proteomes" id="UP000289326">
    <property type="component" value="Chromosome"/>
</dbReference>
<proteinExistence type="inferred from homology"/>
<evidence type="ECO:0000313" key="10">
    <source>
        <dbReference type="Proteomes" id="UP000289326"/>
    </source>
</evidence>
<dbReference type="GO" id="GO:0055085">
    <property type="term" value="P:transmembrane transport"/>
    <property type="evidence" value="ECO:0007669"/>
    <property type="project" value="InterPro"/>
</dbReference>
<feature type="transmembrane region" description="Helical" evidence="7">
    <location>
        <begin position="106"/>
        <end position="131"/>
    </location>
</feature>
<feature type="transmembrane region" description="Helical" evidence="7">
    <location>
        <begin position="327"/>
        <end position="351"/>
    </location>
</feature>
<feature type="transmembrane region" description="Helical" evidence="7">
    <location>
        <begin position="420"/>
        <end position="441"/>
    </location>
</feature>
<dbReference type="Pfam" id="PF00528">
    <property type="entry name" value="BPD_transp_1"/>
    <property type="match status" value="1"/>
</dbReference>
<feature type="transmembrane region" description="Helical" evidence="7">
    <location>
        <begin position="242"/>
        <end position="261"/>
    </location>
</feature>
<feature type="transmembrane region" description="Helical" evidence="7">
    <location>
        <begin position="384"/>
        <end position="408"/>
    </location>
</feature>
<accession>A0A4P6MS56</accession>
<sequence length="582" mass="68603">MRINSSTQNTWVIKEKKWFRYRYKSSKNNQKTSWKLHPVFVHLTILFSIALLAYIIYDKSDKLRFENGNLIIQKIQNLFIFDTKSYRLTGRTSGEYTPLIFDSLTLLWLSIKLGLVGTFIGFLLALFTSILSFSRATNKYSAFAFKSIILVLRAMPELVFIRVITFTARNELSLLLVFVWFTWLWLHKYYIEIFENVDLSSYWNSINQGNNKFKAFYKEIWPRVKHRIYSLFIFSFESNMRWSSILGALSLPGIGVLISYGASQTTNFKELGIPLTFLMLFIVFLEIINIIFKKYLIEAKSKKIQINSNFKFLNYKKMAKHINVRKIIYFAIFSFCLILSIYTLSTIKWLFFELSATKSFFKYFFRPDFSVFNLKRWNLANPLYVLWESISFTILALALCIALTFIAIRLQSLSLNNRYLAFFWRIINVLVRLIPTIVYFFIFQPLFQSPLLLIIIIISLHEMSSISKQLSEAVDNLDEEIVSNMRIQGFSNNQIYFKYVLPTIKFDFIALSFFYFELIFRNSITYSIFAPSQLNIGTKIWTNLNTRNYHPEIAMAYTWLATFAILGINFVARIFTKQLKST</sequence>
<evidence type="ECO:0000256" key="7">
    <source>
        <dbReference type="RuleBase" id="RU363032"/>
    </source>
</evidence>
<keyword evidence="2 7" id="KW-0813">Transport</keyword>
<evidence type="ECO:0000256" key="3">
    <source>
        <dbReference type="ARBA" id="ARBA00022475"/>
    </source>
</evidence>
<evidence type="ECO:0000259" key="8">
    <source>
        <dbReference type="PROSITE" id="PS50928"/>
    </source>
</evidence>
<dbReference type="PANTHER" id="PTHR30043">
    <property type="entry name" value="PHOSPHONATES TRANSPORT SYSTEM PERMEASE PROTEIN"/>
    <property type="match status" value="1"/>
</dbReference>
<feature type="transmembrane region" description="Helical" evidence="7">
    <location>
        <begin position="39"/>
        <end position="57"/>
    </location>
</feature>
<dbReference type="AlphaFoldDB" id="A0A4P6MS56"/>
<keyword evidence="10" id="KW-1185">Reference proteome</keyword>
<evidence type="ECO:0000256" key="4">
    <source>
        <dbReference type="ARBA" id="ARBA00022692"/>
    </source>
</evidence>
<keyword evidence="6 7" id="KW-0472">Membrane</keyword>
<comment type="similarity">
    <text evidence="7">Belongs to the binding-protein-dependent transport system permease family.</text>
</comment>
<evidence type="ECO:0000313" key="9">
    <source>
        <dbReference type="EMBL" id="QBF34909.1"/>
    </source>
</evidence>